<reference evidence="2 3" key="1">
    <citation type="submission" date="2018-08" db="EMBL/GenBank/DDBJ databases">
        <title>Vibrio isolated from the Eastern China Marginal Seas.</title>
        <authorList>
            <person name="Li Y."/>
        </authorList>
    </citation>
    <scope>NUCLEOTIDE SEQUENCE [LARGE SCALE GENOMIC DNA]</scope>
    <source>
        <strain evidence="2 3">BEI233</strain>
    </source>
</reference>
<dbReference type="Pfam" id="PF07963">
    <property type="entry name" value="N_methyl"/>
    <property type="match status" value="1"/>
</dbReference>
<keyword evidence="3" id="KW-1185">Reference proteome</keyword>
<keyword evidence="1" id="KW-0472">Membrane</keyword>
<evidence type="ECO:0000313" key="3">
    <source>
        <dbReference type="Proteomes" id="UP000273252"/>
    </source>
</evidence>
<name>A0A3A6R1R0_9VIBR</name>
<keyword evidence="1" id="KW-0812">Transmembrane</keyword>
<dbReference type="SUPFAM" id="SSF54523">
    <property type="entry name" value="Pili subunits"/>
    <property type="match status" value="1"/>
</dbReference>
<dbReference type="Proteomes" id="UP000273252">
    <property type="component" value="Unassembled WGS sequence"/>
</dbReference>
<comment type="caution">
    <text evidence="2">The sequence shown here is derived from an EMBL/GenBank/DDBJ whole genome shotgun (WGS) entry which is preliminary data.</text>
</comment>
<protein>
    <submittedName>
        <fullName evidence="2">Prepilin-type N-terminal cleavage/methylation domain-containing protein</fullName>
    </submittedName>
</protein>
<dbReference type="OrthoDB" id="6197717at2"/>
<dbReference type="RefSeq" id="WP_120032263.1">
    <property type="nucleotide sequence ID" value="NZ_QVMU01000013.1"/>
</dbReference>
<dbReference type="Gene3D" id="3.30.700.10">
    <property type="entry name" value="Glycoprotein, Type 4 Pilin"/>
    <property type="match status" value="1"/>
</dbReference>
<dbReference type="InterPro" id="IPR045584">
    <property type="entry name" value="Pilin-like"/>
</dbReference>
<feature type="transmembrane region" description="Helical" evidence="1">
    <location>
        <begin position="12"/>
        <end position="33"/>
    </location>
</feature>
<evidence type="ECO:0000256" key="1">
    <source>
        <dbReference type="SAM" id="Phobius"/>
    </source>
</evidence>
<dbReference type="EMBL" id="QVMU01000013">
    <property type="protein sequence ID" value="RJX69974.1"/>
    <property type="molecule type" value="Genomic_DNA"/>
</dbReference>
<keyword evidence="1" id="KW-1133">Transmembrane helix</keyword>
<accession>A0A3A6R1R0</accession>
<dbReference type="AlphaFoldDB" id="A0A3A6R1R0"/>
<dbReference type="PROSITE" id="PS00409">
    <property type="entry name" value="PROKAR_NTER_METHYL"/>
    <property type="match status" value="1"/>
</dbReference>
<evidence type="ECO:0000313" key="2">
    <source>
        <dbReference type="EMBL" id="RJX69974.1"/>
    </source>
</evidence>
<proteinExistence type="predicted"/>
<organism evidence="2 3">
    <name type="scientific">Vibrio sinensis</name>
    <dbReference type="NCBI Taxonomy" id="2302434"/>
    <lineage>
        <taxon>Bacteria</taxon>
        <taxon>Pseudomonadati</taxon>
        <taxon>Pseudomonadota</taxon>
        <taxon>Gammaproteobacteria</taxon>
        <taxon>Vibrionales</taxon>
        <taxon>Vibrionaceae</taxon>
        <taxon>Vibrio</taxon>
    </lineage>
</organism>
<dbReference type="NCBIfam" id="TIGR02532">
    <property type="entry name" value="IV_pilin_GFxxxE"/>
    <property type="match status" value="1"/>
</dbReference>
<dbReference type="InterPro" id="IPR012902">
    <property type="entry name" value="N_methyl_site"/>
</dbReference>
<gene>
    <name evidence="2" type="ORF">DZ860_13860</name>
</gene>
<sequence length="192" mass="21016">MKISKSRGFTLIELVVTIVIIATLSVVAIPKYFSYQRDANLSRADAAFASFKTAVGLFHNKWLVEGEPDSTHSVGYGQGDVYPSEAGFPISVDGAPNPQHPVSGQECVELWHALMDVDLTIRDMNTTGTILPSDTDIVAWYNTSNECTYHYTTGFDLHERMPLMKYAPLTGMIKITDGANNAAAPEPEADSR</sequence>